<dbReference type="Pfam" id="PF12799">
    <property type="entry name" value="LRR_4"/>
    <property type="match status" value="1"/>
</dbReference>
<evidence type="ECO:0000313" key="5">
    <source>
        <dbReference type="Proteomes" id="UP000314986"/>
    </source>
</evidence>
<dbReference type="AlphaFoldDB" id="V9KML0"/>
<dbReference type="SMART" id="SM00368">
    <property type="entry name" value="LRR_RI"/>
    <property type="match status" value="5"/>
</dbReference>
<evidence type="ECO:0000256" key="2">
    <source>
        <dbReference type="ARBA" id="ARBA00022737"/>
    </source>
</evidence>
<dbReference type="STRING" id="7868.ENSCMIP00000017774"/>
<keyword evidence="1" id="KW-0433">Leucine-rich repeat</keyword>
<gene>
    <name evidence="4" type="primary">lrrc31</name>
</gene>
<dbReference type="PANTHER" id="PTHR24109">
    <property type="entry name" value="LEUCINE-RICH REPEAT-CONTAINING PROTEIN 31"/>
    <property type="match status" value="1"/>
</dbReference>
<dbReference type="EMBL" id="JW866855">
    <property type="protein sequence ID" value="AFO99372.1"/>
    <property type="molecule type" value="mRNA"/>
</dbReference>
<dbReference type="InterPro" id="IPR025875">
    <property type="entry name" value="Leu-rich_rpt_4"/>
</dbReference>
<keyword evidence="2" id="KW-0677">Repeat</keyword>
<reference evidence="5" key="1">
    <citation type="journal article" date="2006" name="Science">
        <title>Ancient noncoding elements conserved in the human genome.</title>
        <authorList>
            <person name="Venkatesh B."/>
            <person name="Kirkness E.F."/>
            <person name="Loh Y.H."/>
            <person name="Halpern A.L."/>
            <person name="Lee A.P."/>
            <person name="Johnson J."/>
            <person name="Dandona N."/>
            <person name="Viswanathan L.D."/>
            <person name="Tay A."/>
            <person name="Venter J.C."/>
            <person name="Strausberg R.L."/>
            <person name="Brenner S."/>
        </authorList>
    </citation>
    <scope>NUCLEOTIDE SEQUENCE [LARGE SCALE GENOMIC DNA]</scope>
</reference>
<accession>V9KML0</accession>
<reference evidence="3 5" key="3">
    <citation type="journal article" date="2014" name="Nature">
        <title>Elephant shark genome provides unique insights into gnathostome evolution.</title>
        <authorList>
            <consortium name="International Elephant Shark Genome Sequencing Consortium"/>
            <person name="Venkatesh B."/>
            <person name="Lee A.P."/>
            <person name="Ravi V."/>
            <person name="Maurya A.K."/>
            <person name="Lian M.M."/>
            <person name="Swann J.B."/>
            <person name="Ohta Y."/>
            <person name="Flajnik M.F."/>
            <person name="Sutoh Y."/>
            <person name="Kasahara M."/>
            <person name="Hoon S."/>
            <person name="Gangu V."/>
            <person name="Roy S.W."/>
            <person name="Irimia M."/>
            <person name="Korzh V."/>
            <person name="Kondrychyn I."/>
            <person name="Lim Z.W."/>
            <person name="Tay B.H."/>
            <person name="Tohari S."/>
            <person name="Kong K.W."/>
            <person name="Ho S."/>
            <person name="Lorente-Galdos B."/>
            <person name="Quilez J."/>
            <person name="Marques-Bonet T."/>
            <person name="Raney B.J."/>
            <person name="Ingham P.W."/>
            <person name="Tay A."/>
            <person name="Hillier L.W."/>
            <person name="Minx P."/>
            <person name="Boehm T."/>
            <person name="Wilson R.K."/>
            <person name="Brenner S."/>
            <person name="Warren W.C."/>
        </authorList>
    </citation>
    <scope>NUCLEOTIDE SEQUENCE</scope>
    <source>
        <tissue evidence="3">Gills</tissue>
    </source>
</reference>
<dbReference type="PANTHER" id="PTHR24109:SF3">
    <property type="entry name" value="LEUCINE-RICH REPEAT-CONTAINING PROTEIN 31"/>
    <property type="match status" value="1"/>
</dbReference>
<sequence>MQHIPKLQVLSLSNCRLTSADVSALGDAIPFLPHLEEVDLSYNNCLGGNLFHLTQKLKPGCNLKILKFMDCNLIAEDGSSLGNALSVIPKLEVLDLSMNKDVGSGLKTLPQQLKHLSRLQKLKLHMCGLKSDILQALVITLGHLSDLTELDFSCNKNVGGAFNEVGTELLNLTKLCVLDVHQCSLTKEDISILTQVIPLLANLQVLNLALNKHIGTAEQLFARLRFLPKLKDFIASNCSLTKDSITELADTIPNLTTLEMLDLSWNKCLGGNIKLLAEVFQYVTHLQVLRLSSCNLTIQDLAALVSVSCAGHLPELQMLDLMYNGTIDDQSWGTFFQELTGLNSLLELDISLQPSTRRDSSPWFPALLDSLSRFPSLTHLGMQRWTFSTIQREFLHAFNQQNKRNIHFEYCYSPLLPPPEGKYSRNR</sequence>
<keyword evidence="5" id="KW-1185">Reference proteome</keyword>
<dbReference type="InterPro" id="IPR042419">
    <property type="entry name" value="LRC31"/>
</dbReference>
<dbReference type="InterPro" id="IPR032675">
    <property type="entry name" value="LRR_dom_sf"/>
</dbReference>
<dbReference type="Gene3D" id="3.80.10.10">
    <property type="entry name" value="Ribonuclease Inhibitor"/>
    <property type="match status" value="2"/>
</dbReference>
<dbReference type="GeneTree" id="ENSGT00730000111293"/>
<reference evidence="4" key="4">
    <citation type="submission" date="2025-05" db="UniProtKB">
        <authorList>
            <consortium name="Ensembl"/>
        </authorList>
    </citation>
    <scope>IDENTIFICATION</scope>
</reference>
<organism evidence="3">
    <name type="scientific">Callorhinchus milii</name>
    <name type="common">Ghost shark</name>
    <dbReference type="NCBI Taxonomy" id="7868"/>
    <lineage>
        <taxon>Eukaryota</taxon>
        <taxon>Metazoa</taxon>
        <taxon>Chordata</taxon>
        <taxon>Craniata</taxon>
        <taxon>Vertebrata</taxon>
        <taxon>Chondrichthyes</taxon>
        <taxon>Holocephali</taxon>
        <taxon>Chimaeriformes</taxon>
        <taxon>Callorhinchidae</taxon>
        <taxon>Callorhinchus</taxon>
    </lineage>
</organism>
<dbReference type="Ensembl" id="ENSCMIT00000018114.1">
    <property type="protein sequence ID" value="ENSCMIP00000017774.1"/>
    <property type="gene ID" value="ENSCMIG00000008437.1"/>
</dbReference>
<reference evidence="5" key="2">
    <citation type="journal article" date="2007" name="PLoS Biol.">
        <title>Survey sequencing and comparative analysis of the elephant shark (Callorhinchus milii) genome.</title>
        <authorList>
            <person name="Venkatesh B."/>
            <person name="Kirkness E.F."/>
            <person name="Loh Y.H."/>
            <person name="Halpern A.L."/>
            <person name="Lee A.P."/>
            <person name="Johnson J."/>
            <person name="Dandona N."/>
            <person name="Viswanathan L.D."/>
            <person name="Tay A."/>
            <person name="Venter J.C."/>
            <person name="Strausberg R.L."/>
            <person name="Brenner S."/>
        </authorList>
    </citation>
    <scope>NUCLEOTIDE SEQUENCE [LARGE SCALE GENOMIC DNA]</scope>
</reference>
<dbReference type="SUPFAM" id="SSF52047">
    <property type="entry name" value="RNI-like"/>
    <property type="match status" value="2"/>
</dbReference>
<name>V9KML0_CALMI</name>
<evidence type="ECO:0000256" key="1">
    <source>
        <dbReference type="ARBA" id="ARBA00022614"/>
    </source>
</evidence>
<evidence type="ECO:0000313" key="4">
    <source>
        <dbReference type="Ensembl" id="ENSCMIP00000017774.1"/>
    </source>
</evidence>
<proteinExistence type="evidence at transcript level"/>
<dbReference type="OMA" id="CVTEEDM"/>
<dbReference type="Proteomes" id="UP000314986">
    <property type="component" value="Unassembled WGS sequence"/>
</dbReference>
<evidence type="ECO:0000313" key="3">
    <source>
        <dbReference type="EMBL" id="AFO99372.1"/>
    </source>
</evidence>
<protein>
    <submittedName>
        <fullName evidence="4">Leucine rich repeat containing 31</fullName>
    </submittedName>
    <submittedName>
        <fullName evidence="3">Leucine-rich repeat-containing protein 31-like protein</fullName>
    </submittedName>
</protein>